<reference evidence="6" key="1">
    <citation type="submission" date="2020-11" db="EMBL/GenBank/DDBJ databases">
        <title>Carbohydrate-dependent, anaerobic sulfur respiration: A novel catabolism in halophilic archaea.</title>
        <authorList>
            <person name="Sorokin D.Y."/>
            <person name="Messina E."/>
            <person name="Smedile F."/>
            <person name="La Cono V."/>
            <person name="Hallsworth J.E."/>
            <person name="Yakimov M.M."/>
        </authorList>
    </citation>
    <scope>NUCLEOTIDE SEQUENCE</scope>
    <source>
        <strain evidence="6">AArc-S</strain>
    </source>
</reference>
<dbReference type="KEGG" id="hara:AArcS_2990"/>
<comment type="similarity">
    <text evidence="1">Belongs to the truncated hemoglobin family. Group I subfamily.</text>
</comment>
<dbReference type="InterPro" id="IPR009050">
    <property type="entry name" value="Globin-like_sf"/>
</dbReference>
<accession>A0A897MUL9</accession>
<keyword evidence="2" id="KW-0813">Transport</keyword>
<gene>
    <name evidence="6" type="ORF">AArcS_2990</name>
</gene>
<dbReference type="AlphaFoldDB" id="A0A897MUL9"/>
<dbReference type="EMBL" id="CP064786">
    <property type="protein sequence ID" value="QSG04177.1"/>
    <property type="molecule type" value="Genomic_DNA"/>
</dbReference>
<organism evidence="6 7">
    <name type="scientific">Natranaeroarchaeum sulfidigenes</name>
    <dbReference type="NCBI Taxonomy" id="2784880"/>
    <lineage>
        <taxon>Archaea</taxon>
        <taxon>Methanobacteriati</taxon>
        <taxon>Methanobacteriota</taxon>
        <taxon>Stenosarchaea group</taxon>
        <taxon>Halobacteria</taxon>
        <taxon>Halobacteriales</taxon>
        <taxon>Natronoarchaeaceae</taxon>
        <taxon>Natranaeroarchaeum</taxon>
    </lineage>
</organism>
<dbReference type="GO" id="GO:0046872">
    <property type="term" value="F:metal ion binding"/>
    <property type="evidence" value="ECO:0007669"/>
    <property type="project" value="UniProtKB-KW"/>
</dbReference>
<proteinExistence type="inferred from homology"/>
<evidence type="ECO:0000256" key="1">
    <source>
        <dbReference type="ARBA" id="ARBA00009660"/>
    </source>
</evidence>
<dbReference type="RefSeq" id="WP_238478201.1">
    <property type="nucleotide sequence ID" value="NZ_CP064786.1"/>
</dbReference>
<dbReference type="GeneID" id="70686368"/>
<name>A0A897MUL9_9EURY</name>
<dbReference type="Pfam" id="PF01152">
    <property type="entry name" value="Bac_globin"/>
    <property type="match status" value="1"/>
</dbReference>
<evidence type="ECO:0000256" key="4">
    <source>
        <dbReference type="ARBA" id="ARBA00022723"/>
    </source>
</evidence>
<evidence type="ECO:0000313" key="7">
    <source>
        <dbReference type="Proteomes" id="UP000663586"/>
    </source>
</evidence>
<keyword evidence="3" id="KW-0349">Heme</keyword>
<dbReference type="Proteomes" id="UP000663586">
    <property type="component" value="Chromosome"/>
</dbReference>
<dbReference type="PIRSF" id="PIRSF002030">
    <property type="entry name" value="Globin_Protozoa/Cyanobacteria"/>
    <property type="match status" value="1"/>
</dbReference>
<evidence type="ECO:0000256" key="3">
    <source>
        <dbReference type="ARBA" id="ARBA00022617"/>
    </source>
</evidence>
<keyword evidence="5" id="KW-0408">Iron</keyword>
<sequence>MTGTLYDRLGGEEAIAAVVDEFYDRVLADDQLAPFFEDVDMERQRAHQTAFITSVTGGPDLYDGVDMRRAHAHLDLQAEDFAAVADHLDDALAEFEVDDEDRAAVMSAVAELEDDVLNR</sequence>
<dbReference type="SUPFAM" id="SSF46458">
    <property type="entry name" value="Globin-like"/>
    <property type="match status" value="1"/>
</dbReference>
<dbReference type="CDD" id="cd00454">
    <property type="entry name" value="TrHb1_N"/>
    <property type="match status" value="1"/>
</dbReference>
<dbReference type="GO" id="GO:0020037">
    <property type="term" value="F:heme binding"/>
    <property type="evidence" value="ECO:0007669"/>
    <property type="project" value="InterPro"/>
</dbReference>
<evidence type="ECO:0000256" key="5">
    <source>
        <dbReference type="ARBA" id="ARBA00023004"/>
    </source>
</evidence>
<keyword evidence="7" id="KW-1185">Reference proteome</keyword>
<dbReference type="InterPro" id="IPR016339">
    <property type="entry name" value="Hemoglobin_trunc_I"/>
</dbReference>
<keyword evidence="4" id="KW-0479">Metal-binding</keyword>
<dbReference type="InterPro" id="IPR001486">
    <property type="entry name" value="Hemoglobin_trunc"/>
</dbReference>
<evidence type="ECO:0000313" key="6">
    <source>
        <dbReference type="EMBL" id="QSG04177.1"/>
    </source>
</evidence>
<dbReference type="GO" id="GO:0019825">
    <property type="term" value="F:oxygen binding"/>
    <property type="evidence" value="ECO:0007669"/>
    <property type="project" value="InterPro"/>
</dbReference>
<dbReference type="InterPro" id="IPR012292">
    <property type="entry name" value="Globin/Proto"/>
</dbReference>
<dbReference type="Gene3D" id="1.10.490.10">
    <property type="entry name" value="Globins"/>
    <property type="match status" value="1"/>
</dbReference>
<protein>
    <submittedName>
        <fullName evidence="6">Hemoglobin-like protein</fullName>
    </submittedName>
</protein>
<evidence type="ECO:0000256" key="2">
    <source>
        <dbReference type="ARBA" id="ARBA00022448"/>
    </source>
</evidence>